<gene>
    <name evidence="5" type="primary">smc_7</name>
    <name evidence="5" type="ORF">Mal48_40800</name>
</gene>
<dbReference type="KEGG" id="tpol:Mal48_40800"/>
<feature type="domain" description="DUF1553" evidence="4">
    <location>
        <begin position="408"/>
        <end position="505"/>
    </location>
</feature>
<evidence type="ECO:0000256" key="2">
    <source>
        <dbReference type="SAM" id="MobiDB-lite"/>
    </source>
</evidence>
<organism evidence="5 6">
    <name type="scientific">Thalassoglobus polymorphus</name>
    <dbReference type="NCBI Taxonomy" id="2527994"/>
    <lineage>
        <taxon>Bacteria</taxon>
        <taxon>Pseudomonadati</taxon>
        <taxon>Planctomycetota</taxon>
        <taxon>Planctomycetia</taxon>
        <taxon>Planctomycetales</taxon>
        <taxon>Planctomycetaceae</taxon>
        <taxon>Thalassoglobus</taxon>
    </lineage>
</organism>
<evidence type="ECO:0000313" key="5">
    <source>
        <dbReference type="EMBL" id="QDT34808.1"/>
    </source>
</evidence>
<evidence type="ECO:0000313" key="6">
    <source>
        <dbReference type="Proteomes" id="UP000315724"/>
    </source>
</evidence>
<accession>A0A517QT99</accession>
<evidence type="ECO:0000259" key="4">
    <source>
        <dbReference type="Pfam" id="PF07587"/>
    </source>
</evidence>
<proteinExistence type="predicted"/>
<dbReference type="PANTHER" id="PTHR35889:SF3">
    <property type="entry name" value="F-BOX DOMAIN-CONTAINING PROTEIN"/>
    <property type="match status" value="1"/>
</dbReference>
<dbReference type="InterPro" id="IPR022655">
    <property type="entry name" value="DUF1553"/>
</dbReference>
<dbReference type="EMBL" id="CP036267">
    <property type="protein sequence ID" value="QDT34808.1"/>
    <property type="molecule type" value="Genomic_DNA"/>
</dbReference>
<dbReference type="PANTHER" id="PTHR35889">
    <property type="entry name" value="CYCLOINULO-OLIGOSACCHARIDE FRUCTANOTRANSFERASE-RELATED"/>
    <property type="match status" value="1"/>
</dbReference>
<keyword evidence="6" id="KW-1185">Reference proteome</keyword>
<protein>
    <submittedName>
        <fullName evidence="5">Chromosome partition protein Smc</fullName>
    </submittedName>
</protein>
<dbReference type="Pfam" id="PF07587">
    <property type="entry name" value="PSD1"/>
    <property type="match status" value="1"/>
</dbReference>
<dbReference type="Pfam" id="PF07583">
    <property type="entry name" value="PSCyt2"/>
    <property type="match status" value="1"/>
</dbReference>
<keyword evidence="1" id="KW-0175">Coiled coil</keyword>
<name>A0A517QT99_9PLAN</name>
<feature type="coiled-coil region" evidence="1">
    <location>
        <begin position="840"/>
        <end position="881"/>
    </location>
</feature>
<dbReference type="InterPro" id="IPR011444">
    <property type="entry name" value="DUF1549"/>
</dbReference>
<dbReference type="AlphaFoldDB" id="A0A517QT99"/>
<feature type="compositionally biased region" description="Low complexity" evidence="2">
    <location>
        <begin position="118"/>
        <end position="144"/>
    </location>
</feature>
<evidence type="ECO:0000259" key="3">
    <source>
        <dbReference type="Pfam" id="PF07583"/>
    </source>
</evidence>
<feature type="domain" description="DUF1549" evidence="3">
    <location>
        <begin position="158"/>
        <end position="332"/>
    </location>
</feature>
<sequence>MKNETLFEIVKSGLAEFADSDCVPCLNRVVYGPYGSVTTVKSLILLTSGGSRYILNTSACLDRDIVALLTSTVEIPFLPSDRKLACQMFHQLARCSFLFSALTFVIVSQTCGEVLSQEPAPEPKAQAPAPEAKPPESAAAAKAPEPAPALHSRIDSLLKQSQFGPVAEVAEDSTFARRVYLDLIGRIPTVEELKAFLSSSSPEKRQLLVDDLLARPDFNRHMAVTFDLMLMERRGGKHVKPDEFRQYLEDSFRQNKSYLQLSKEILAADGTAEKNRPAAAFYLERDVAPDLLTREIGRVFFGVDLQCAQCHNHPNIDDYHQEDYYGLQAFIVRASLFQPDKKKPAVIAEKAVGEASFESVFTARASMTGPRVLGGEELVEVSLKPGERYQVAPAKNVRPIPKESRFEKLAEMTTAQPSAAFNQNIANRLWAHMLGRGLVHPVDLHHSGNPPSHPELLNLITEDFVARKYDVKSYLREIALSEVYQRSSRLQVSATSLEETRKQVAALEAKADAEFDKSYEADELVETATEKLDAAFAELKPFQEKIEKANKAIEAAMKVRDAANAKVAPAKKATAEKVRLHQLLVNAHQRVKIASDALKEDKELAATVAVVQNKETAMAAEVKKLKAAEAAVVAALAKSEEALKATHVASDAAVAAAVPIEEKVRKLRTEQIATRKVAADHREAAALATNKANELKSLIEYGELQQKIASLQKEIPIAKTALQSNTSKMPALEKTLSEKTSAMTAAQQATAAAQKVVQESESALQKHQATETLLKDSLTKLNEAANNLPGENPLATAKTEIQTSLTTTEAAMKSMQAQVTQQKNDLTAKTATMATATADLKVADNALKAQQQLVKKLEAELASKESELQKSQESLEAMEGKIVTQSSKRMNASGLSQLTPEQLGWSVLVATGQRDRVRAAEAAKLNKAKPLSEADLKDPAKVAAREAEVDAATYTTLSKNVATFVKLFGATAGQPQNDFFATAEQALFFANGNELNAWLAPSGGNLTDRLLKIEDPTSLTQELYLSVLCRPPTKLEIKDMTDYLNTRTDARPAAVQELAWALITSAEFRFQY</sequence>
<evidence type="ECO:0000256" key="1">
    <source>
        <dbReference type="SAM" id="Coils"/>
    </source>
</evidence>
<reference evidence="5 6" key="1">
    <citation type="submission" date="2019-02" db="EMBL/GenBank/DDBJ databases">
        <title>Deep-cultivation of Planctomycetes and their phenomic and genomic characterization uncovers novel biology.</title>
        <authorList>
            <person name="Wiegand S."/>
            <person name="Jogler M."/>
            <person name="Boedeker C."/>
            <person name="Pinto D."/>
            <person name="Vollmers J."/>
            <person name="Rivas-Marin E."/>
            <person name="Kohn T."/>
            <person name="Peeters S.H."/>
            <person name="Heuer A."/>
            <person name="Rast P."/>
            <person name="Oberbeckmann S."/>
            <person name="Bunk B."/>
            <person name="Jeske O."/>
            <person name="Meyerdierks A."/>
            <person name="Storesund J.E."/>
            <person name="Kallscheuer N."/>
            <person name="Luecker S."/>
            <person name="Lage O.M."/>
            <person name="Pohl T."/>
            <person name="Merkel B.J."/>
            <person name="Hornburger P."/>
            <person name="Mueller R.-W."/>
            <person name="Bruemmer F."/>
            <person name="Labrenz M."/>
            <person name="Spormann A.M."/>
            <person name="Op den Camp H."/>
            <person name="Overmann J."/>
            <person name="Amann R."/>
            <person name="Jetten M.S.M."/>
            <person name="Mascher T."/>
            <person name="Medema M.H."/>
            <person name="Devos D.P."/>
            <person name="Kaster A.-K."/>
            <person name="Ovreas L."/>
            <person name="Rohde M."/>
            <person name="Galperin M.Y."/>
            <person name="Jogler C."/>
        </authorList>
    </citation>
    <scope>NUCLEOTIDE SEQUENCE [LARGE SCALE GENOMIC DNA]</scope>
    <source>
        <strain evidence="5 6">Mal48</strain>
    </source>
</reference>
<feature type="region of interest" description="Disordered" evidence="2">
    <location>
        <begin position="118"/>
        <end position="145"/>
    </location>
</feature>
<dbReference type="Proteomes" id="UP000315724">
    <property type="component" value="Chromosome"/>
</dbReference>
<dbReference type="SUPFAM" id="SSF57997">
    <property type="entry name" value="Tropomyosin"/>
    <property type="match status" value="1"/>
</dbReference>